<dbReference type="AlphaFoldDB" id="A0A0W0D5Z0"/>
<dbReference type="GO" id="GO:0030437">
    <property type="term" value="P:ascospore formation"/>
    <property type="evidence" value="ECO:0007669"/>
    <property type="project" value="EnsemblFungi"/>
</dbReference>
<accession>A0A0W0D5Z0</accession>
<reference evidence="3 4" key="1">
    <citation type="submission" date="2015-10" db="EMBL/GenBank/DDBJ databases">
        <title>Draft genomes sequences of Candida glabrata isolates 1A, 1B, 2A, 2B, 3A and 3B.</title>
        <authorList>
            <person name="Haavelsrud O.E."/>
            <person name="Gaustad P."/>
        </authorList>
    </citation>
    <scope>NUCLEOTIDE SEQUENCE [LARGE SCALE GENOMIC DNA]</scope>
    <source>
        <strain evidence="3">910700640</strain>
    </source>
</reference>
<dbReference type="VEuPathDB" id="FungiDB:CAGL0G05566g"/>
<gene>
    <name evidence="3" type="ORF">AO440_001714</name>
</gene>
<dbReference type="GO" id="GO:0005938">
    <property type="term" value="C:cell cortex"/>
    <property type="evidence" value="ECO:0007669"/>
    <property type="project" value="EnsemblFungi"/>
</dbReference>
<dbReference type="GO" id="GO:0045121">
    <property type="term" value="C:membrane raft"/>
    <property type="evidence" value="ECO:0007669"/>
    <property type="project" value="TreeGrafter"/>
</dbReference>
<feature type="transmembrane region" description="Helical" evidence="2">
    <location>
        <begin position="112"/>
        <end position="136"/>
    </location>
</feature>
<feature type="compositionally biased region" description="Basic and acidic residues" evidence="1">
    <location>
        <begin position="268"/>
        <end position="280"/>
    </location>
</feature>
<dbReference type="PANTHER" id="PTHR36414:SF3">
    <property type="entry name" value="SUR7 FAMILY PROTEIN FMP45"/>
    <property type="match status" value="1"/>
</dbReference>
<evidence type="ECO:0000256" key="1">
    <source>
        <dbReference type="SAM" id="MobiDB-lite"/>
    </source>
</evidence>
<dbReference type="Proteomes" id="UP000054886">
    <property type="component" value="Unassembled WGS sequence"/>
</dbReference>
<name>A0A0W0D5Z0_CANGB</name>
<keyword evidence="2" id="KW-1133">Transmembrane helix</keyword>
<proteinExistence type="predicted"/>
<dbReference type="GO" id="GO:0005886">
    <property type="term" value="C:plasma membrane"/>
    <property type="evidence" value="ECO:0007669"/>
    <property type="project" value="InterPro"/>
</dbReference>
<organism evidence="3 4">
    <name type="scientific">Candida glabrata</name>
    <name type="common">Yeast</name>
    <name type="synonym">Torulopsis glabrata</name>
    <dbReference type="NCBI Taxonomy" id="5478"/>
    <lineage>
        <taxon>Eukaryota</taxon>
        <taxon>Fungi</taxon>
        <taxon>Dikarya</taxon>
        <taxon>Ascomycota</taxon>
        <taxon>Saccharomycotina</taxon>
        <taxon>Saccharomycetes</taxon>
        <taxon>Saccharomycetales</taxon>
        <taxon>Saccharomycetaceae</taxon>
        <taxon>Nakaseomyces</taxon>
    </lineage>
</organism>
<protein>
    <submittedName>
        <fullName evidence="3">SUR7 family protein FMP45</fullName>
    </submittedName>
</protein>
<feature type="region of interest" description="Disordered" evidence="1">
    <location>
        <begin position="259"/>
        <end position="280"/>
    </location>
</feature>
<dbReference type="Pfam" id="PF06687">
    <property type="entry name" value="SUR7"/>
    <property type="match status" value="1"/>
</dbReference>
<dbReference type="GO" id="GO:0031505">
    <property type="term" value="P:fungal-type cell wall organization"/>
    <property type="evidence" value="ECO:0007669"/>
    <property type="project" value="EnsemblFungi"/>
</dbReference>
<evidence type="ECO:0000313" key="3">
    <source>
        <dbReference type="EMBL" id="KTB07093.1"/>
    </source>
</evidence>
<evidence type="ECO:0000256" key="2">
    <source>
        <dbReference type="SAM" id="Phobius"/>
    </source>
</evidence>
<dbReference type="GO" id="GO:0032185">
    <property type="term" value="P:septin cytoskeleton organization"/>
    <property type="evidence" value="ECO:0007669"/>
    <property type="project" value="TreeGrafter"/>
</dbReference>
<keyword evidence="2" id="KW-0812">Transmembrane</keyword>
<dbReference type="VEuPathDB" id="FungiDB:B1J91_G05566g"/>
<dbReference type="InterPro" id="IPR009571">
    <property type="entry name" value="SUR7/Rim9-like_fungi"/>
</dbReference>
<sequence>MQYKRFVNAIVCLFIVGAGLLSFFLILSGARDSGTLKNFYWFEADTSGFNDAPDVTRWYNYMYCGYADHETYDCSDKGADKPFSPKDNFGESPNMPRTFIDHRETYYYLSKVGWAMLLISLFFTVLAIVPIFLSIFKLARPLSITTCVLCWLSWFFITLAACLYTGCYAKAKNAFHHDDRHAKMGAKNFAFLWTTVFLMGVSSIWTMIDAITRRKEKYNKYRTTDVYSDTEVVGAVPPVESQPSSGRTFFRKLRTKKHETPAGVMAEEESHEKVVEGVQT</sequence>
<keyword evidence="2" id="KW-0472">Membrane</keyword>
<dbReference type="EMBL" id="LLZZ01000108">
    <property type="protein sequence ID" value="KTB07093.1"/>
    <property type="molecule type" value="Genomic_DNA"/>
</dbReference>
<comment type="caution">
    <text evidence="3">The sequence shown here is derived from an EMBL/GenBank/DDBJ whole genome shotgun (WGS) entry which is preliminary data.</text>
</comment>
<feature type="transmembrane region" description="Helical" evidence="2">
    <location>
        <begin position="142"/>
        <end position="168"/>
    </location>
</feature>
<dbReference type="GO" id="GO:0006897">
    <property type="term" value="P:endocytosis"/>
    <property type="evidence" value="ECO:0007669"/>
    <property type="project" value="TreeGrafter"/>
</dbReference>
<dbReference type="GO" id="GO:0030866">
    <property type="term" value="P:cortical actin cytoskeleton organization"/>
    <property type="evidence" value="ECO:0007669"/>
    <property type="project" value="TreeGrafter"/>
</dbReference>
<feature type="transmembrane region" description="Helical" evidence="2">
    <location>
        <begin position="189"/>
        <end position="208"/>
    </location>
</feature>
<dbReference type="VEuPathDB" id="FungiDB:GWK60_G05379"/>
<feature type="transmembrane region" description="Helical" evidence="2">
    <location>
        <begin position="6"/>
        <end position="27"/>
    </location>
</feature>
<dbReference type="VEuPathDB" id="FungiDB:GVI51_G05401"/>
<evidence type="ECO:0000313" key="4">
    <source>
        <dbReference type="Proteomes" id="UP000054886"/>
    </source>
</evidence>
<dbReference type="PANTHER" id="PTHR36414">
    <property type="entry name" value="PROTEIN SUR7"/>
    <property type="match status" value="1"/>
</dbReference>